<accession>A0AAV7NTC0</accession>
<keyword evidence="3" id="KW-1185">Reference proteome</keyword>
<name>A0AAV7NTC0_PLEWA</name>
<evidence type="ECO:0000313" key="3">
    <source>
        <dbReference type="Proteomes" id="UP001066276"/>
    </source>
</evidence>
<dbReference type="AlphaFoldDB" id="A0AAV7NTC0"/>
<organism evidence="2 3">
    <name type="scientific">Pleurodeles waltl</name>
    <name type="common">Iberian ribbed newt</name>
    <dbReference type="NCBI Taxonomy" id="8319"/>
    <lineage>
        <taxon>Eukaryota</taxon>
        <taxon>Metazoa</taxon>
        <taxon>Chordata</taxon>
        <taxon>Craniata</taxon>
        <taxon>Vertebrata</taxon>
        <taxon>Euteleostomi</taxon>
        <taxon>Amphibia</taxon>
        <taxon>Batrachia</taxon>
        <taxon>Caudata</taxon>
        <taxon>Salamandroidea</taxon>
        <taxon>Salamandridae</taxon>
        <taxon>Pleurodelinae</taxon>
        <taxon>Pleurodeles</taxon>
    </lineage>
</organism>
<gene>
    <name evidence="2" type="ORF">NDU88_006520</name>
</gene>
<dbReference type="EMBL" id="JANPWB010000012">
    <property type="protein sequence ID" value="KAJ1118327.1"/>
    <property type="molecule type" value="Genomic_DNA"/>
</dbReference>
<reference evidence="2" key="1">
    <citation type="journal article" date="2022" name="bioRxiv">
        <title>Sequencing and chromosome-scale assembly of the giantPleurodeles waltlgenome.</title>
        <authorList>
            <person name="Brown T."/>
            <person name="Elewa A."/>
            <person name="Iarovenko S."/>
            <person name="Subramanian E."/>
            <person name="Araus A.J."/>
            <person name="Petzold A."/>
            <person name="Susuki M."/>
            <person name="Suzuki K.-i.T."/>
            <person name="Hayashi T."/>
            <person name="Toyoda A."/>
            <person name="Oliveira C."/>
            <person name="Osipova E."/>
            <person name="Leigh N.D."/>
            <person name="Simon A."/>
            <person name="Yun M.H."/>
        </authorList>
    </citation>
    <scope>NUCLEOTIDE SEQUENCE</scope>
    <source>
        <strain evidence="2">20211129_DDA</strain>
        <tissue evidence="2">Liver</tissue>
    </source>
</reference>
<evidence type="ECO:0000313" key="2">
    <source>
        <dbReference type="EMBL" id="KAJ1118327.1"/>
    </source>
</evidence>
<feature type="region of interest" description="Disordered" evidence="1">
    <location>
        <begin position="74"/>
        <end position="94"/>
    </location>
</feature>
<comment type="caution">
    <text evidence="2">The sequence shown here is derived from an EMBL/GenBank/DDBJ whole genome shotgun (WGS) entry which is preliminary data.</text>
</comment>
<sequence>MSTSDGRVKEKDSSPVLAVAKLFRLLRSVSPPVLPLPALPPVALLNATLDVRVLTLLTSRAALLQWPPLSLVASSTGSGARSEQPLESGRDRGLELGAAYVAETGK</sequence>
<evidence type="ECO:0000256" key="1">
    <source>
        <dbReference type="SAM" id="MobiDB-lite"/>
    </source>
</evidence>
<dbReference type="Proteomes" id="UP001066276">
    <property type="component" value="Chromosome 8"/>
</dbReference>
<protein>
    <submittedName>
        <fullName evidence="2">Uncharacterized protein</fullName>
    </submittedName>
</protein>
<proteinExistence type="predicted"/>